<dbReference type="AlphaFoldDB" id="A0A932HVI0"/>
<protein>
    <submittedName>
        <fullName evidence="1">DUF393 domain-containing protein</fullName>
    </submittedName>
</protein>
<dbReference type="GO" id="GO:0015035">
    <property type="term" value="F:protein-disulfide reductase activity"/>
    <property type="evidence" value="ECO:0007669"/>
    <property type="project" value="InterPro"/>
</dbReference>
<comment type="caution">
    <text evidence="1">The sequence shown here is derived from an EMBL/GenBank/DDBJ whole genome shotgun (WGS) entry which is preliminary data.</text>
</comment>
<dbReference type="PANTHER" id="PTHR34290">
    <property type="entry name" value="SI:CH73-390P7.2"/>
    <property type="match status" value="1"/>
</dbReference>
<dbReference type="InterPro" id="IPR044691">
    <property type="entry name" value="DCC1_Trx"/>
</dbReference>
<dbReference type="InterPro" id="IPR007263">
    <property type="entry name" value="DCC1-like"/>
</dbReference>
<dbReference type="Pfam" id="PF04134">
    <property type="entry name" value="DCC1-like"/>
    <property type="match status" value="1"/>
</dbReference>
<dbReference type="PANTHER" id="PTHR34290:SF2">
    <property type="entry name" value="OS04G0668800 PROTEIN"/>
    <property type="match status" value="1"/>
</dbReference>
<evidence type="ECO:0000313" key="1">
    <source>
        <dbReference type="EMBL" id="MBI3125992.1"/>
    </source>
</evidence>
<evidence type="ECO:0000313" key="2">
    <source>
        <dbReference type="Proteomes" id="UP000782312"/>
    </source>
</evidence>
<organism evidence="1 2">
    <name type="scientific">Tectimicrobiota bacterium</name>
    <dbReference type="NCBI Taxonomy" id="2528274"/>
    <lineage>
        <taxon>Bacteria</taxon>
        <taxon>Pseudomonadati</taxon>
        <taxon>Nitrospinota/Tectimicrobiota group</taxon>
        <taxon>Candidatus Tectimicrobiota</taxon>
    </lineage>
</organism>
<accession>A0A932HVI0</accession>
<reference evidence="1" key="1">
    <citation type="submission" date="2020-07" db="EMBL/GenBank/DDBJ databases">
        <title>Huge and variable diversity of episymbiotic CPR bacteria and DPANN archaea in groundwater ecosystems.</title>
        <authorList>
            <person name="He C.Y."/>
            <person name="Keren R."/>
            <person name="Whittaker M."/>
            <person name="Farag I.F."/>
            <person name="Doudna J."/>
            <person name="Cate J.H.D."/>
            <person name="Banfield J.F."/>
        </authorList>
    </citation>
    <scope>NUCLEOTIDE SEQUENCE</scope>
    <source>
        <strain evidence="1">NC_groundwater_763_Ag_S-0.2um_68_21</strain>
    </source>
</reference>
<dbReference type="Proteomes" id="UP000782312">
    <property type="component" value="Unassembled WGS sequence"/>
</dbReference>
<name>A0A932HVI0_UNCTE</name>
<proteinExistence type="predicted"/>
<dbReference type="EMBL" id="JACPUR010000001">
    <property type="protein sequence ID" value="MBI3125992.1"/>
    <property type="molecule type" value="Genomic_DNA"/>
</dbReference>
<sequence length="126" mass="14437">MRPSPASSQNRPLLLWDGDCGFCRRSVEWLRARDPEGRIETFPYQRVPSPPMTPQLYERCGRAVQVVQPDGSVLSAGRAVLAALRIIGWRRTAAVFSLPPFVWAVETAYWMVARNRSFFTRILFRP</sequence>
<gene>
    <name evidence="1" type="ORF">HYZ11_00120</name>
</gene>